<dbReference type="RefSeq" id="WP_222876996.1">
    <property type="nucleotide sequence ID" value="NZ_AP023361.1"/>
</dbReference>
<sequence length="134" mass="14852">MSYFYDLTPQAVSVPVAGQGLVQGFAESLGPRLDAYRAEKADENQWRDTLNAFPENPGGFSRAQMFALGRDPKYRDIAIEMLTGRMKPQQFMGPAQPAYGARPFGPSRMAADVDYHEAESGGAYFNPYSAGWMR</sequence>
<protein>
    <submittedName>
        <fullName evidence="1">Uncharacterized protein</fullName>
    </submittedName>
</protein>
<proteinExistence type="predicted"/>
<organism evidence="1 2">
    <name type="scientific">Terrihabitans soli</name>
    <dbReference type="NCBI Taxonomy" id="708113"/>
    <lineage>
        <taxon>Bacteria</taxon>
        <taxon>Pseudomonadati</taxon>
        <taxon>Pseudomonadota</taxon>
        <taxon>Alphaproteobacteria</taxon>
        <taxon>Hyphomicrobiales</taxon>
        <taxon>Terrihabitans</taxon>
    </lineage>
</organism>
<dbReference type="KEGG" id="tso:IZ6_10990"/>
<keyword evidence="2" id="KW-1185">Reference proteome</keyword>
<dbReference type="EMBL" id="AP023361">
    <property type="protein sequence ID" value="BCJ90364.1"/>
    <property type="molecule type" value="Genomic_DNA"/>
</dbReference>
<reference evidence="1 2" key="1">
    <citation type="submission" date="2020-08" db="EMBL/GenBank/DDBJ databases">
        <title>Genome sequence of Rhizobiales bacterium strain IZ6.</title>
        <authorList>
            <person name="Nakai R."/>
            <person name="Naganuma T."/>
        </authorList>
    </citation>
    <scope>NUCLEOTIDE SEQUENCE [LARGE SCALE GENOMIC DNA]</scope>
    <source>
        <strain evidence="1 2">IZ6</strain>
    </source>
</reference>
<dbReference type="Proteomes" id="UP000515317">
    <property type="component" value="Chromosome"/>
</dbReference>
<name>A0A6S6QJB1_9HYPH</name>
<gene>
    <name evidence="1" type="ORF">IZ6_10990</name>
</gene>
<accession>A0A6S6QJB1</accession>
<evidence type="ECO:0000313" key="2">
    <source>
        <dbReference type="Proteomes" id="UP000515317"/>
    </source>
</evidence>
<dbReference type="AlphaFoldDB" id="A0A6S6QJB1"/>
<evidence type="ECO:0000313" key="1">
    <source>
        <dbReference type="EMBL" id="BCJ90364.1"/>
    </source>
</evidence>